<keyword evidence="2" id="KW-1185">Reference proteome</keyword>
<dbReference type="EMBL" id="FNZK01000027">
    <property type="protein sequence ID" value="SEJ94143.1"/>
    <property type="molecule type" value="Genomic_DNA"/>
</dbReference>
<evidence type="ECO:0000313" key="2">
    <source>
        <dbReference type="Proteomes" id="UP000199662"/>
    </source>
</evidence>
<feature type="non-terminal residue" evidence="1">
    <location>
        <position position="54"/>
    </location>
</feature>
<reference evidence="1 2" key="1">
    <citation type="submission" date="2016-10" db="EMBL/GenBank/DDBJ databases">
        <authorList>
            <person name="de Groot N.N."/>
        </authorList>
    </citation>
    <scope>NUCLEOTIDE SEQUENCE [LARGE SCALE GENOMIC DNA]</scope>
    <source>
        <strain evidence="1 2">DSM 2179</strain>
    </source>
</reference>
<accession>A0A1H7CWP8</accession>
<protein>
    <recommendedName>
        <fullName evidence="3">Homeodomain-like domain-containing protein</fullName>
    </recommendedName>
</protein>
<evidence type="ECO:0008006" key="3">
    <source>
        <dbReference type="Google" id="ProtNLM"/>
    </source>
</evidence>
<organism evidence="1 2">
    <name type="scientific">Propionispira arboris</name>
    <dbReference type="NCBI Taxonomy" id="84035"/>
    <lineage>
        <taxon>Bacteria</taxon>
        <taxon>Bacillati</taxon>
        <taxon>Bacillota</taxon>
        <taxon>Negativicutes</taxon>
        <taxon>Selenomonadales</taxon>
        <taxon>Selenomonadaceae</taxon>
        <taxon>Propionispira</taxon>
    </lineage>
</organism>
<evidence type="ECO:0000313" key="1">
    <source>
        <dbReference type="EMBL" id="SEJ94143.1"/>
    </source>
</evidence>
<gene>
    <name evidence="1" type="ORF">SAMN05660742_1271</name>
</gene>
<dbReference type="Proteomes" id="UP000199662">
    <property type="component" value="Unassembled WGS sequence"/>
</dbReference>
<sequence length="54" mass="6402">MLTMTQIDYIRKAFFEEGLNISQIAKTFSCDRKTVRKYLAIEDFNQPFPKAKRV</sequence>
<dbReference type="AlphaFoldDB" id="A0A1H7CWP8"/>
<proteinExistence type="predicted"/>
<name>A0A1H7CWP8_9FIRM</name>